<comment type="caution">
    <text evidence="9">The sequence shown here is derived from an EMBL/GenBank/DDBJ whole genome shotgun (WGS) entry which is preliminary data.</text>
</comment>
<organism evidence="9 10">
    <name type="scientific">Haoranjiania flava</name>
    <dbReference type="NCBI Taxonomy" id="1856322"/>
    <lineage>
        <taxon>Bacteria</taxon>
        <taxon>Pseudomonadati</taxon>
        <taxon>Bacteroidota</taxon>
        <taxon>Chitinophagia</taxon>
        <taxon>Chitinophagales</taxon>
        <taxon>Chitinophagaceae</taxon>
        <taxon>Haoranjiania</taxon>
    </lineage>
</organism>
<feature type="modified residue" description="N6-(pyridoxal phosphate)lysine" evidence="5 6">
    <location>
        <position position="483"/>
    </location>
</feature>
<comment type="pathway">
    <text evidence="5">Amino-acid biosynthesis; D-alanine biosynthesis; D-alanine from L-alanine: step 1/1.</text>
</comment>
<dbReference type="EC" id="5.1.1.1" evidence="5"/>
<dbReference type="RefSeq" id="WP_263037430.1">
    <property type="nucleotide sequence ID" value="NZ_JAOTPL010000005.1"/>
</dbReference>
<evidence type="ECO:0000256" key="1">
    <source>
        <dbReference type="ARBA" id="ARBA00000316"/>
    </source>
</evidence>
<keyword evidence="3 5" id="KW-0663">Pyridoxal phosphate</keyword>
<dbReference type="EMBL" id="JAOTPL010000005">
    <property type="protein sequence ID" value="MCU7693942.1"/>
    <property type="molecule type" value="Genomic_DNA"/>
</dbReference>
<dbReference type="PRINTS" id="PR00992">
    <property type="entry name" value="ALARACEMASE"/>
</dbReference>
<dbReference type="SUPFAM" id="SSF63418">
    <property type="entry name" value="MurE/MurF N-terminal domain"/>
    <property type="match status" value="1"/>
</dbReference>
<dbReference type="HAMAP" id="MF_01201">
    <property type="entry name" value="Ala_racemase"/>
    <property type="match status" value="1"/>
</dbReference>
<dbReference type="PANTHER" id="PTHR30511:SF0">
    <property type="entry name" value="ALANINE RACEMASE, CATABOLIC-RELATED"/>
    <property type="match status" value="1"/>
</dbReference>
<dbReference type="PANTHER" id="PTHR30511">
    <property type="entry name" value="ALANINE RACEMASE"/>
    <property type="match status" value="1"/>
</dbReference>
<dbReference type="NCBIfam" id="TIGR00492">
    <property type="entry name" value="alr"/>
    <property type="match status" value="1"/>
</dbReference>
<sequence length="817" mass="91765">MYSIQQIKEMLGCRAIMHTNNIIKHLSTDSRRISFPHESLFFALHTANRDGHNFVEDVYQLGVRNFIVEKNYTANLPGANVLFVDNTLDALQKIAAQHRQSFRYPVIGITGSNGKTIVKEWLYTLLSEDYDIVRSPRSYNSQIGVPLSVWEMNSENDLAIIEAGISKKEEMDKLEKIIYPTIGILTNIGEAHENNFSSKKEKLSEKLRLFRQCRIVFAHTDDALASTMLAETLTCEIFSIGTKASCTLRVKEIKQQDSFTEIALVYQNACFKIHIPFTDDASLHNALMCIAVALNFGLPVGKIIERILLLQPVEMRMQVLPGINNCIFINDSYSFDLQSLSIALDFLSKQPLTKTVILSDIPDAADSDYTAVTEMLKARHINRFIAIGQEWQSRKNIVQDALNLTTFYTSAKDFTNHFNSQAYANEAILIKGARSFLFETIVPLFEKKIHSTFLEVNLSAIAHNLKAYKENLSAGTRLMAMVKAFGYGSGSLEVASLLQYNHVDYLTVAYTDEAVELRDAGIHLPVMIMNIDDDEDAFQKIVTYNLEPEIYSFKILDSFISFLRREGLQQYPVHIKIDTGMHRLGFEKQDIGRITAILNAGREVVIKSVFSHLVASEDEQEDAFTAQQAALLNECADLIQQNTGYTFLRHISNSAGIIQHPELQMDMVRLGIGLYGIDSTNNKKLLLEPAIALKTTIAQIRHLKANESVGYNRKGILQRDSVIATIRIGYADGFKRKMSNGTGAVFINGKLAPVVGIVCMDMTMVDITGIDNVHEGDVVEIFGSNLPIEKLASWCETNTYEILTGIGRRVKRVYVED</sequence>
<dbReference type="Gene3D" id="3.40.1190.10">
    <property type="entry name" value="Mur-like, catalytic domain"/>
    <property type="match status" value="1"/>
</dbReference>
<dbReference type="CDD" id="cd00430">
    <property type="entry name" value="PLPDE_III_AR"/>
    <property type="match status" value="1"/>
</dbReference>
<dbReference type="GO" id="GO:0005524">
    <property type="term" value="F:ATP binding"/>
    <property type="evidence" value="ECO:0007669"/>
    <property type="project" value="InterPro"/>
</dbReference>
<accession>A0AAE3LJN5</accession>
<feature type="binding site" evidence="5 7">
    <location>
        <position position="583"/>
    </location>
    <ligand>
        <name>substrate</name>
    </ligand>
</feature>
<dbReference type="Proteomes" id="UP001209317">
    <property type="component" value="Unassembled WGS sequence"/>
</dbReference>
<comment type="similarity">
    <text evidence="5">Belongs to the alanine racemase family.</text>
</comment>
<evidence type="ECO:0000313" key="10">
    <source>
        <dbReference type="Proteomes" id="UP001209317"/>
    </source>
</evidence>
<dbReference type="InterPro" id="IPR000821">
    <property type="entry name" value="Ala_racemase"/>
</dbReference>
<dbReference type="SMART" id="SM01005">
    <property type="entry name" value="Ala_racemase_C"/>
    <property type="match status" value="1"/>
</dbReference>
<dbReference type="FunFam" id="3.20.20.10:FF:000002">
    <property type="entry name" value="Alanine racemase"/>
    <property type="match status" value="1"/>
</dbReference>
<dbReference type="GO" id="GO:0030632">
    <property type="term" value="P:D-alanine biosynthetic process"/>
    <property type="evidence" value="ECO:0007669"/>
    <property type="project" value="UniProtKB-UniRule"/>
</dbReference>
<keyword evidence="4 5" id="KW-0413">Isomerase</keyword>
<dbReference type="InterPro" id="IPR001608">
    <property type="entry name" value="Ala_racemase_N"/>
</dbReference>
<dbReference type="SUPFAM" id="SSF51419">
    <property type="entry name" value="PLP-binding barrel"/>
    <property type="match status" value="1"/>
</dbReference>
<dbReference type="InterPro" id="IPR011079">
    <property type="entry name" value="Ala_racemase_C"/>
</dbReference>
<dbReference type="Gene3D" id="3.90.190.20">
    <property type="entry name" value="Mur ligase, C-terminal domain"/>
    <property type="match status" value="1"/>
</dbReference>
<evidence type="ECO:0000256" key="4">
    <source>
        <dbReference type="ARBA" id="ARBA00023235"/>
    </source>
</evidence>
<dbReference type="GO" id="GO:0008784">
    <property type="term" value="F:alanine racemase activity"/>
    <property type="evidence" value="ECO:0007669"/>
    <property type="project" value="UniProtKB-UniRule"/>
</dbReference>
<evidence type="ECO:0000313" key="9">
    <source>
        <dbReference type="EMBL" id="MCU7693942.1"/>
    </source>
</evidence>
<feature type="active site" description="Proton acceptor; specific for D-alanine" evidence="5">
    <location>
        <position position="483"/>
    </location>
</feature>
<keyword evidence="9" id="KW-0436">Ligase</keyword>
<dbReference type="NCBIfam" id="NF008897">
    <property type="entry name" value="PRK11930.1"/>
    <property type="match status" value="1"/>
</dbReference>
<evidence type="ECO:0000259" key="8">
    <source>
        <dbReference type="SMART" id="SM01005"/>
    </source>
</evidence>
<feature type="active site" description="Proton acceptor; specific for L-alanine" evidence="5">
    <location>
        <position position="711"/>
    </location>
</feature>
<comment type="function">
    <text evidence="5">Catalyzes the interconversion of L-alanine and D-alanine. May also act on other amino acids.</text>
</comment>
<evidence type="ECO:0000256" key="5">
    <source>
        <dbReference type="HAMAP-Rule" id="MF_01201"/>
    </source>
</evidence>
<dbReference type="Pfam" id="PF00842">
    <property type="entry name" value="Ala_racemase_C"/>
    <property type="match status" value="1"/>
</dbReference>
<reference evidence="9" key="1">
    <citation type="submission" date="2022-10" db="EMBL/GenBank/DDBJ databases">
        <authorList>
            <person name="Kim H.S."/>
            <person name="Kim J.-S."/>
            <person name="Suh M.K."/>
            <person name="Eom M.K."/>
            <person name="Lee J.-S."/>
        </authorList>
    </citation>
    <scope>NUCLEOTIDE SEQUENCE</scope>
    <source>
        <strain evidence="9">LIP-5</strain>
    </source>
</reference>
<keyword evidence="10" id="KW-1185">Reference proteome</keyword>
<dbReference type="SUPFAM" id="SSF53623">
    <property type="entry name" value="MurD-like peptide ligases, catalytic domain"/>
    <property type="match status" value="1"/>
</dbReference>
<dbReference type="InterPro" id="IPR029066">
    <property type="entry name" value="PLP-binding_barrel"/>
</dbReference>
<dbReference type="GO" id="GO:0030170">
    <property type="term" value="F:pyridoxal phosphate binding"/>
    <property type="evidence" value="ECO:0007669"/>
    <property type="project" value="UniProtKB-UniRule"/>
</dbReference>
<comment type="cofactor">
    <cofactor evidence="2 5 6">
        <name>pyridoxal 5'-phosphate</name>
        <dbReference type="ChEBI" id="CHEBI:597326"/>
    </cofactor>
</comment>
<dbReference type="AlphaFoldDB" id="A0AAE3LJN5"/>
<evidence type="ECO:0000256" key="6">
    <source>
        <dbReference type="PIRSR" id="PIRSR600821-50"/>
    </source>
</evidence>
<dbReference type="GO" id="GO:0005829">
    <property type="term" value="C:cytosol"/>
    <property type="evidence" value="ECO:0007669"/>
    <property type="project" value="TreeGrafter"/>
</dbReference>
<dbReference type="InterPro" id="IPR035911">
    <property type="entry name" value="MurE/MurF_N"/>
</dbReference>
<feature type="binding site" evidence="5 7">
    <location>
        <position position="760"/>
    </location>
    <ligand>
        <name>substrate</name>
    </ligand>
</feature>
<protein>
    <recommendedName>
        <fullName evidence="5">Alanine racemase</fullName>
        <ecNumber evidence="5">5.1.1.1</ecNumber>
    </recommendedName>
</protein>
<dbReference type="InterPro" id="IPR036615">
    <property type="entry name" value="Mur_ligase_C_dom_sf"/>
</dbReference>
<feature type="domain" description="Alanine racemase C-terminal" evidence="8">
    <location>
        <begin position="690"/>
        <end position="815"/>
    </location>
</feature>
<evidence type="ECO:0000256" key="3">
    <source>
        <dbReference type="ARBA" id="ARBA00022898"/>
    </source>
</evidence>
<proteinExistence type="inferred from homology"/>
<dbReference type="Gene3D" id="3.40.1390.10">
    <property type="entry name" value="MurE/MurF, N-terminal domain"/>
    <property type="match status" value="1"/>
</dbReference>
<dbReference type="SUPFAM" id="SSF50621">
    <property type="entry name" value="Alanine racemase C-terminal domain-like"/>
    <property type="match status" value="1"/>
</dbReference>
<comment type="catalytic activity">
    <reaction evidence="1 5">
        <text>L-alanine = D-alanine</text>
        <dbReference type="Rhea" id="RHEA:20249"/>
        <dbReference type="ChEBI" id="CHEBI:57416"/>
        <dbReference type="ChEBI" id="CHEBI:57972"/>
        <dbReference type="EC" id="5.1.1.1"/>
    </reaction>
</comment>
<dbReference type="SUPFAM" id="SSF53244">
    <property type="entry name" value="MurD-like peptide ligases, peptide-binding domain"/>
    <property type="match status" value="1"/>
</dbReference>
<dbReference type="Gene3D" id="3.20.20.10">
    <property type="entry name" value="Alanine racemase"/>
    <property type="match status" value="1"/>
</dbReference>
<evidence type="ECO:0000256" key="7">
    <source>
        <dbReference type="PIRSR" id="PIRSR600821-52"/>
    </source>
</evidence>
<name>A0AAE3LJN5_9BACT</name>
<dbReference type="InterPro" id="IPR036565">
    <property type="entry name" value="Mur-like_cat_sf"/>
</dbReference>
<evidence type="ECO:0000256" key="2">
    <source>
        <dbReference type="ARBA" id="ARBA00001933"/>
    </source>
</evidence>
<dbReference type="Gene3D" id="2.40.37.10">
    <property type="entry name" value="Lyase, Ornithine Decarboxylase, Chain A, domain 1"/>
    <property type="match status" value="1"/>
</dbReference>
<dbReference type="Pfam" id="PF08245">
    <property type="entry name" value="Mur_ligase_M"/>
    <property type="match status" value="1"/>
</dbReference>
<dbReference type="GO" id="GO:0016881">
    <property type="term" value="F:acid-amino acid ligase activity"/>
    <property type="evidence" value="ECO:0007669"/>
    <property type="project" value="InterPro"/>
</dbReference>
<dbReference type="Pfam" id="PF01168">
    <property type="entry name" value="Ala_racemase_N"/>
    <property type="match status" value="1"/>
</dbReference>
<dbReference type="InterPro" id="IPR013221">
    <property type="entry name" value="Mur_ligase_cen"/>
</dbReference>
<dbReference type="InterPro" id="IPR009006">
    <property type="entry name" value="Ala_racemase/Decarboxylase_C"/>
</dbReference>
<gene>
    <name evidence="9" type="ORF">OD355_05355</name>
</gene>